<dbReference type="InterPro" id="IPR001509">
    <property type="entry name" value="Epimerase_deHydtase"/>
</dbReference>
<evidence type="ECO:0000259" key="3">
    <source>
        <dbReference type="Pfam" id="PF01370"/>
    </source>
</evidence>
<protein>
    <submittedName>
        <fullName evidence="4">NAD(P)-binding protein</fullName>
    </submittedName>
</protein>
<sequence length="338" mass="37353">MTRTVFLTGATGFIAQNIVKTLIESDYNVVGTVRTEAKGDHLTKLLNSEKFKYEIVPDISVDGAFDEALSKHPEATVLLHTASPFFYDTTDPENDLVLPAIRGTKNIMKAVTKFGKNIERFVITSSDAAIYSAEDEQDATKSFDELSWNNITYEESLTDGVTAYYGAKSFAEKAAWEYIEKNPGFPALTAVNPVYVFGPQAFDSEVKDVLNVSNELINSLINLGPNDKFEIDKGGFVDVRDVAKAHVLAFEKEETIGKRLFLTNGQFSSQMMIDIINENFPELKGKIPVGEPGTGPEHIKSLGRVDNSKTKQLLGFEFSSLDKIVVDTIKQVLAKKSK</sequence>
<dbReference type="Pfam" id="PF01370">
    <property type="entry name" value="Epimerase"/>
    <property type="match status" value="1"/>
</dbReference>
<keyword evidence="5" id="KW-1185">Reference proteome</keyword>
<dbReference type="PANTHER" id="PTHR10366:SF564">
    <property type="entry name" value="STEROL-4-ALPHA-CARBOXYLATE 3-DEHYDROGENASE, DECARBOXYLATING"/>
    <property type="match status" value="1"/>
</dbReference>
<dbReference type="FunFam" id="3.40.50.720:FF:000191">
    <property type="entry name" value="Methylglyoxal reductase (NADPH-dependent)"/>
    <property type="match status" value="1"/>
</dbReference>
<dbReference type="Proteomes" id="UP000095085">
    <property type="component" value="Unassembled WGS sequence"/>
</dbReference>
<dbReference type="AlphaFoldDB" id="A0A1E4RK06"/>
<dbReference type="InterPro" id="IPR050425">
    <property type="entry name" value="NAD(P)_dehydrat-like"/>
</dbReference>
<evidence type="ECO:0000256" key="2">
    <source>
        <dbReference type="ARBA" id="ARBA00023445"/>
    </source>
</evidence>
<name>A0A1E4RK06_9ASCO</name>
<reference evidence="5" key="1">
    <citation type="submission" date="2016-05" db="EMBL/GenBank/DDBJ databases">
        <title>Comparative genomics of biotechnologically important yeasts.</title>
        <authorList>
            <consortium name="DOE Joint Genome Institute"/>
            <person name="Riley R."/>
            <person name="Haridas S."/>
            <person name="Wolfe K.H."/>
            <person name="Lopes M.R."/>
            <person name="Hittinger C.T."/>
            <person name="Goker M."/>
            <person name="Salamov A."/>
            <person name="Wisecaver J."/>
            <person name="Long T.M."/>
            <person name="Aerts A.L."/>
            <person name="Barry K."/>
            <person name="Choi C."/>
            <person name="Clum A."/>
            <person name="Coughlan A.Y."/>
            <person name="Deshpande S."/>
            <person name="Douglass A.P."/>
            <person name="Hanson S.J."/>
            <person name="Klenk H.-P."/>
            <person name="Labutti K."/>
            <person name="Lapidus A."/>
            <person name="Lindquist E."/>
            <person name="Lipzen A."/>
            <person name="Meier-Kolthoff J.P."/>
            <person name="Ohm R.A."/>
            <person name="Otillar R.P."/>
            <person name="Pangilinan J."/>
            <person name="Peng Y."/>
            <person name="Rokas A."/>
            <person name="Rosa C.A."/>
            <person name="Scheuner C."/>
            <person name="Sibirny A.A."/>
            <person name="Slot J.C."/>
            <person name="Stielow J.B."/>
            <person name="Sun H."/>
            <person name="Kurtzman C.P."/>
            <person name="Blackwell M."/>
            <person name="Grigoriev I.V."/>
            <person name="Jeffries T.W."/>
        </authorList>
    </citation>
    <scope>NUCLEOTIDE SEQUENCE [LARGE SCALE GENOMIC DNA]</scope>
    <source>
        <strain evidence="5">NRRL Y-1933</strain>
    </source>
</reference>
<evidence type="ECO:0000313" key="5">
    <source>
        <dbReference type="Proteomes" id="UP000095085"/>
    </source>
</evidence>
<keyword evidence="1" id="KW-0560">Oxidoreductase</keyword>
<dbReference type="RefSeq" id="XP_020076482.1">
    <property type="nucleotide sequence ID" value="XM_020218593.1"/>
</dbReference>
<dbReference type="STRING" id="984485.A0A1E4RK06"/>
<dbReference type="GeneID" id="30993143"/>
<dbReference type="EMBL" id="KV454540">
    <property type="protein sequence ID" value="ODV67415.1"/>
    <property type="molecule type" value="Genomic_DNA"/>
</dbReference>
<comment type="similarity">
    <text evidence="2">Belongs to the NAD(P)-dependent epimerase/dehydratase family. Dihydroflavonol-4-reductase subfamily.</text>
</comment>
<dbReference type="OrthoDB" id="2735536at2759"/>
<evidence type="ECO:0000256" key="1">
    <source>
        <dbReference type="ARBA" id="ARBA00023002"/>
    </source>
</evidence>
<dbReference type="CDD" id="cd05227">
    <property type="entry name" value="AR_SDR_e"/>
    <property type="match status" value="1"/>
</dbReference>
<evidence type="ECO:0000313" key="4">
    <source>
        <dbReference type="EMBL" id="ODV67415.1"/>
    </source>
</evidence>
<dbReference type="SUPFAM" id="SSF51735">
    <property type="entry name" value="NAD(P)-binding Rossmann-fold domains"/>
    <property type="match status" value="1"/>
</dbReference>
<accession>A0A1E4RK06</accession>
<dbReference type="InterPro" id="IPR036291">
    <property type="entry name" value="NAD(P)-bd_dom_sf"/>
</dbReference>
<gene>
    <name evidence="4" type="ORF">HYPBUDRAFT_107847</name>
</gene>
<dbReference type="Gene3D" id="3.40.50.720">
    <property type="entry name" value="NAD(P)-binding Rossmann-like Domain"/>
    <property type="match status" value="1"/>
</dbReference>
<proteinExistence type="inferred from homology"/>
<dbReference type="GO" id="GO:0016616">
    <property type="term" value="F:oxidoreductase activity, acting on the CH-OH group of donors, NAD or NADP as acceptor"/>
    <property type="evidence" value="ECO:0007669"/>
    <property type="project" value="TreeGrafter"/>
</dbReference>
<dbReference type="PANTHER" id="PTHR10366">
    <property type="entry name" value="NAD DEPENDENT EPIMERASE/DEHYDRATASE"/>
    <property type="match status" value="1"/>
</dbReference>
<organism evidence="4 5">
    <name type="scientific">Hyphopichia burtonii NRRL Y-1933</name>
    <dbReference type="NCBI Taxonomy" id="984485"/>
    <lineage>
        <taxon>Eukaryota</taxon>
        <taxon>Fungi</taxon>
        <taxon>Dikarya</taxon>
        <taxon>Ascomycota</taxon>
        <taxon>Saccharomycotina</taxon>
        <taxon>Pichiomycetes</taxon>
        <taxon>Debaryomycetaceae</taxon>
        <taxon>Hyphopichia</taxon>
    </lineage>
</organism>
<feature type="domain" description="NAD-dependent epimerase/dehydratase" evidence="3">
    <location>
        <begin position="5"/>
        <end position="255"/>
    </location>
</feature>